<dbReference type="GO" id="GO:0033503">
    <property type="term" value="C:HULC complex"/>
    <property type="evidence" value="ECO:0007669"/>
    <property type="project" value="TreeGrafter"/>
</dbReference>
<comment type="catalytic activity">
    <reaction evidence="1 14">
        <text>S-ubiquitinyl-[E2 ubiquitin-conjugating enzyme]-L-cysteine + [acceptor protein]-L-lysine = [E2 ubiquitin-conjugating enzyme]-L-cysteine + N(6)-ubiquitinyl-[acceptor protein]-L-lysine.</text>
        <dbReference type="EC" id="2.3.2.27"/>
    </reaction>
</comment>
<dbReference type="GO" id="GO:0005634">
    <property type="term" value="C:nucleus"/>
    <property type="evidence" value="ECO:0007669"/>
    <property type="project" value="UniProtKB-SubCell"/>
</dbReference>
<feature type="coiled-coil region" evidence="15">
    <location>
        <begin position="484"/>
        <end position="553"/>
    </location>
</feature>
<evidence type="ECO:0000256" key="2">
    <source>
        <dbReference type="ARBA" id="ARBA00004123"/>
    </source>
</evidence>
<keyword evidence="5 14" id="KW-0808">Transferase</keyword>
<evidence type="ECO:0000256" key="13">
    <source>
        <dbReference type="PROSITE-ProRule" id="PRU00175"/>
    </source>
</evidence>
<dbReference type="InterPro" id="IPR001841">
    <property type="entry name" value="Znf_RING"/>
</dbReference>
<dbReference type="Gene3D" id="3.30.40.10">
    <property type="entry name" value="Zinc/RING finger domain, C3HC4 (zinc finger)"/>
    <property type="match status" value="1"/>
</dbReference>
<evidence type="ECO:0000256" key="6">
    <source>
        <dbReference type="ARBA" id="ARBA00022723"/>
    </source>
</evidence>
<dbReference type="WBParaSite" id="nOo.2.0.1.t03942-RA">
    <property type="protein sequence ID" value="nOo.2.0.1.t03942-RA"/>
    <property type="gene ID" value="nOo.2.0.1.g03942"/>
</dbReference>
<evidence type="ECO:0000256" key="15">
    <source>
        <dbReference type="SAM" id="Coils"/>
    </source>
</evidence>
<dbReference type="STRING" id="42157.A0A182E7E9"/>
<dbReference type="UniPathway" id="UPA00143"/>
<accession>A0A182E7E9</accession>
<keyword evidence="8 14" id="KW-0833">Ubl conjugation pathway</keyword>
<keyword evidence="7 13" id="KW-0863">Zinc-finger</keyword>
<dbReference type="EC" id="2.3.2.27" evidence="14"/>
<dbReference type="PANTHER" id="PTHR23163">
    <property type="entry name" value="RING FINGER PROTEIN-RELATED"/>
    <property type="match status" value="1"/>
</dbReference>
<evidence type="ECO:0000256" key="9">
    <source>
        <dbReference type="ARBA" id="ARBA00022833"/>
    </source>
</evidence>
<dbReference type="GO" id="GO:0008270">
    <property type="term" value="F:zinc ion binding"/>
    <property type="evidence" value="ECO:0007669"/>
    <property type="project" value="UniProtKB-KW"/>
</dbReference>
<dbReference type="InterPro" id="IPR017907">
    <property type="entry name" value="Znf_RING_CS"/>
</dbReference>
<keyword evidence="9 14" id="KW-0862">Zinc</keyword>
<evidence type="ECO:0000256" key="8">
    <source>
        <dbReference type="ARBA" id="ARBA00022786"/>
    </source>
</evidence>
<dbReference type="Proteomes" id="UP000271087">
    <property type="component" value="Unassembled WGS sequence"/>
</dbReference>
<evidence type="ECO:0000313" key="18">
    <source>
        <dbReference type="Proteomes" id="UP000271087"/>
    </source>
</evidence>
<dbReference type="GO" id="GO:0006325">
    <property type="term" value="P:chromatin organization"/>
    <property type="evidence" value="ECO:0007669"/>
    <property type="project" value="UniProtKB-KW"/>
</dbReference>
<evidence type="ECO:0000256" key="7">
    <source>
        <dbReference type="ARBA" id="ARBA00022771"/>
    </source>
</evidence>
<dbReference type="AlphaFoldDB" id="A0A182E7E9"/>
<keyword evidence="11 14" id="KW-0175">Coiled coil</keyword>
<evidence type="ECO:0000256" key="14">
    <source>
        <dbReference type="RuleBase" id="RU365038"/>
    </source>
</evidence>
<dbReference type="InterPro" id="IPR058642">
    <property type="entry name" value="BRE1A/B-like_dom"/>
</dbReference>
<protein>
    <recommendedName>
        <fullName evidence="14">E3 ubiquitin protein ligase</fullName>
        <ecNumber evidence="14">2.3.2.27</ecNumber>
    </recommendedName>
</protein>
<comment type="similarity">
    <text evidence="4 14">Belongs to the BRE1 family.</text>
</comment>
<dbReference type="PROSITE" id="PS50089">
    <property type="entry name" value="ZF_RING_2"/>
    <property type="match status" value="1"/>
</dbReference>
<reference evidence="19" key="1">
    <citation type="submission" date="2016-06" db="UniProtKB">
        <authorList>
            <consortium name="WormBaseParasite"/>
        </authorList>
    </citation>
    <scope>IDENTIFICATION</scope>
</reference>
<dbReference type="Pfam" id="PF26052">
    <property type="entry name" value="BRE1B"/>
    <property type="match status" value="1"/>
</dbReference>
<reference evidence="17 18" key="2">
    <citation type="submission" date="2018-08" db="EMBL/GenBank/DDBJ databases">
        <authorList>
            <person name="Laetsch R D."/>
            <person name="Stevens L."/>
            <person name="Kumar S."/>
            <person name="Blaxter L. M."/>
        </authorList>
    </citation>
    <scope>NUCLEOTIDE SEQUENCE [LARGE SCALE GENOMIC DNA]</scope>
</reference>
<evidence type="ECO:0000256" key="3">
    <source>
        <dbReference type="ARBA" id="ARBA00004906"/>
    </source>
</evidence>
<dbReference type="EMBL" id="UYRW01000815">
    <property type="protein sequence ID" value="VDK71130.1"/>
    <property type="molecule type" value="Genomic_DNA"/>
</dbReference>
<keyword evidence="18" id="KW-1185">Reference proteome</keyword>
<evidence type="ECO:0000256" key="12">
    <source>
        <dbReference type="ARBA" id="ARBA00023242"/>
    </source>
</evidence>
<name>A0A182E7E9_ONCOC</name>
<evidence type="ECO:0000256" key="5">
    <source>
        <dbReference type="ARBA" id="ARBA00022679"/>
    </source>
</evidence>
<dbReference type="SMART" id="SM00184">
    <property type="entry name" value="RING"/>
    <property type="match status" value="1"/>
</dbReference>
<feature type="coiled-coil region" evidence="15">
    <location>
        <begin position="633"/>
        <end position="673"/>
    </location>
</feature>
<dbReference type="InterPro" id="IPR013956">
    <property type="entry name" value="E3_ubiquit_lig_Bre1"/>
</dbReference>
<comment type="pathway">
    <text evidence="3 14">Protein modification; protein ubiquitination.</text>
</comment>
<dbReference type="Pfam" id="PF00097">
    <property type="entry name" value="zf-C3HC4"/>
    <property type="match status" value="1"/>
</dbReference>
<evidence type="ECO:0000256" key="4">
    <source>
        <dbReference type="ARBA" id="ARBA00005555"/>
    </source>
</evidence>
<evidence type="ECO:0000256" key="10">
    <source>
        <dbReference type="ARBA" id="ARBA00022853"/>
    </source>
</evidence>
<comment type="subcellular location">
    <subcellularLocation>
        <location evidence="2 14">Nucleus</location>
    </subcellularLocation>
</comment>
<evidence type="ECO:0000259" key="16">
    <source>
        <dbReference type="PROSITE" id="PS50089"/>
    </source>
</evidence>
<keyword evidence="6 14" id="KW-0479">Metal-binding</keyword>
<feature type="coiled-coil region" evidence="15">
    <location>
        <begin position="281"/>
        <end position="343"/>
    </location>
</feature>
<dbReference type="SUPFAM" id="SSF57850">
    <property type="entry name" value="RING/U-box"/>
    <property type="match status" value="1"/>
</dbReference>
<evidence type="ECO:0000313" key="17">
    <source>
        <dbReference type="EMBL" id="VDK71130.1"/>
    </source>
</evidence>
<dbReference type="PROSITE" id="PS00518">
    <property type="entry name" value="ZF_RING_1"/>
    <property type="match status" value="1"/>
</dbReference>
<keyword evidence="10 14" id="KW-0156">Chromatin regulator</keyword>
<dbReference type="InterPro" id="IPR018957">
    <property type="entry name" value="Znf_C3HC4_RING-type"/>
</dbReference>
<dbReference type="FunFam" id="3.30.40.10:FF:000040">
    <property type="entry name" value="E3 ubiquitin protein ligase"/>
    <property type="match status" value="1"/>
</dbReference>
<feature type="domain" description="RING-type" evidence="16">
    <location>
        <begin position="931"/>
        <end position="970"/>
    </location>
</feature>
<evidence type="ECO:0000313" key="19">
    <source>
        <dbReference type="WBParaSite" id="nOo.2.0.1.t03942-RA"/>
    </source>
</evidence>
<evidence type="ECO:0000256" key="11">
    <source>
        <dbReference type="ARBA" id="ARBA00023054"/>
    </source>
</evidence>
<keyword evidence="12 14" id="KW-0539">Nucleus</keyword>
<proteinExistence type="inferred from homology"/>
<dbReference type="OrthoDB" id="10266039at2759"/>
<dbReference type="PANTHER" id="PTHR23163:SF0">
    <property type="entry name" value="E3 UBIQUITIN-PROTEIN LIGASE BRE1"/>
    <property type="match status" value="1"/>
</dbReference>
<organism evidence="19">
    <name type="scientific">Onchocerca ochengi</name>
    <name type="common">Filarial nematode worm</name>
    <dbReference type="NCBI Taxonomy" id="42157"/>
    <lineage>
        <taxon>Eukaryota</taxon>
        <taxon>Metazoa</taxon>
        <taxon>Ecdysozoa</taxon>
        <taxon>Nematoda</taxon>
        <taxon>Chromadorea</taxon>
        <taxon>Rhabditida</taxon>
        <taxon>Spirurina</taxon>
        <taxon>Spiruromorpha</taxon>
        <taxon>Filarioidea</taxon>
        <taxon>Onchocercidae</taxon>
        <taxon>Onchocerca</taxon>
    </lineage>
</organism>
<dbReference type="GO" id="GO:0061630">
    <property type="term" value="F:ubiquitin protein ligase activity"/>
    <property type="evidence" value="ECO:0007669"/>
    <property type="project" value="UniProtKB-EC"/>
</dbReference>
<feature type="coiled-coil region" evidence="15">
    <location>
        <begin position="395"/>
        <end position="436"/>
    </location>
</feature>
<evidence type="ECO:0000256" key="1">
    <source>
        <dbReference type="ARBA" id="ARBA00000900"/>
    </source>
</evidence>
<gene>
    <name evidence="17" type="ORF">NOO_LOCUS3942</name>
</gene>
<sequence>MPDVRYVVLRVDSGCYIMDVIQSVDQRVVSILKGWIEVTTGKVKGERGRRQMNNLFERLESYFVEMSKRSSPGSDDDSPGASADEPLYSKRRLVEFEPVRICSVSGTSDIDAKVLAVQHYKLSERFRLKERQTTQLQHRVEQLESRQAQDDAMMCIINRFWNLLRIIDFQFDENVRILLQRFDAETAVEGEIRMECEETKSFLAKLAHWDDEETEEKLKQRVEFSRRAISKLIQVFDHITQRNEKIAEMIASCSTTDEISDDGASTSDGRPTVNVMLVKRNAELSNENIKLQKMIMKLQSENHSLSSKVSAQDDKLTIIDTRKQEMNNSLEEMKYELEKAMRRECKLDFRLAEYVKKTHDLEMSLMKASASNGPNNANNMKADSPATASVNKSKLEEMEQNLEIQTELAAARLQELQEMLDKNKNLTKQVENLKMNVSFIITVREILFMEPEQQIETAKSQLAALRSAHSKQIEVMESEECQAREQMQDTMNRHEEELYQVRREYEMLRLEFEQNLSANEQSGPLNKEIRLMLASAKAENQQLKQEANRFKRKWKEAVSSLAKCNKELESERRYRERCLLIEIEDDNDALASPDQDRNIAEPSESILHDGGSCEYNNEIDGETDVGAHPNRIIQKLKKKVADLQLKIDAVNSLTAEQRERAELLARERRLKLENDKLQLHIKKLAGADHREKMKYYSDEAQRKIRLDFFILNYSSLEETADRLRKEAHSARQEEEGLMNDVETTGQAFEEMQEQNTRLLQQLREKDDANLKLMAERIRANQYQKKMSEERERTEERISSLQNQIEAQQLMISKLEETEKLLRQKNSHLEHQLRLIEQANDMHKRKAIECSQTSADYKAQLEKCSSQLNDAQQAVTTKTSQQEVDSFKIKRLEEEKSILRKKLERTKKMEKMENWDEVLNEEIRELKDILTCPSCKVRRKDAVLTKCFHVFCMECMKTRYETRRRKCPKCNAAFGANDYRRMYFT</sequence>
<dbReference type="GO" id="GO:0016567">
    <property type="term" value="P:protein ubiquitination"/>
    <property type="evidence" value="ECO:0007669"/>
    <property type="project" value="UniProtKB-UniRule"/>
</dbReference>
<dbReference type="InterPro" id="IPR013083">
    <property type="entry name" value="Znf_RING/FYVE/PHD"/>
</dbReference>
<feature type="coiled-coil region" evidence="15">
    <location>
        <begin position="706"/>
        <end position="908"/>
    </location>
</feature>